<accession>A0ABW3NT56</accession>
<dbReference type="NCBIfam" id="TIGR01764">
    <property type="entry name" value="excise"/>
    <property type="match status" value="1"/>
</dbReference>
<dbReference type="InterPro" id="IPR041657">
    <property type="entry name" value="HTH_17"/>
</dbReference>
<gene>
    <name evidence="2" type="ORF">ACFQ3Q_10815</name>
</gene>
<evidence type="ECO:0000259" key="1">
    <source>
        <dbReference type="Pfam" id="PF12728"/>
    </source>
</evidence>
<proteinExistence type="predicted"/>
<name>A0ABW3NT56_9FLAO</name>
<dbReference type="EMBL" id="JBHTLI010000002">
    <property type="protein sequence ID" value="MFD1096241.1"/>
    <property type="molecule type" value="Genomic_DNA"/>
</dbReference>
<dbReference type="InterPro" id="IPR009061">
    <property type="entry name" value="DNA-bd_dom_put_sf"/>
</dbReference>
<dbReference type="RefSeq" id="WP_380745690.1">
    <property type="nucleotide sequence ID" value="NZ_JBHTLI010000002.1"/>
</dbReference>
<organism evidence="2 3">
    <name type="scientific">Salegentibacter chungangensis</name>
    <dbReference type="NCBI Taxonomy" id="1335724"/>
    <lineage>
        <taxon>Bacteria</taxon>
        <taxon>Pseudomonadati</taxon>
        <taxon>Bacteroidota</taxon>
        <taxon>Flavobacteriia</taxon>
        <taxon>Flavobacteriales</taxon>
        <taxon>Flavobacteriaceae</taxon>
        <taxon>Salegentibacter</taxon>
    </lineage>
</organism>
<evidence type="ECO:0000313" key="3">
    <source>
        <dbReference type="Proteomes" id="UP001597131"/>
    </source>
</evidence>
<dbReference type="SUPFAM" id="SSF46955">
    <property type="entry name" value="Putative DNA-binding domain"/>
    <property type="match status" value="1"/>
</dbReference>
<comment type="caution">
    <text evidence="2">The sequence shown here is derived from an EMBL/GenBank/DDBJ whole genome shotgun (WGS) entry which is preliminary data.</text>
</comment>
<feature type="domain" description="Helix-turn-helix" evidence="1">
    <location>
        <begin position="39"/>
        <end position="85"/>
    </location>
</feature>
<protein>
    <submittedName>
        <fullName evidence="2">Helix-turn-helix domain-containing protein</fullName>
    </submittedName>
</protein>
<dbReference type="InterPro" id="IPR010093">
    <property type="entry name" value="SinI_DNA-bd"/>
</dbReference>
<dbReference type="Proteomes" id="UP001597131">
    <property type="component" value="Unassembled WGS sequence"/>
</dbReference>
<evidence type="ECO:0000313" key="2">
    <source>
        <dbReference type="EMBL" id="MFD1096241.1"/>
    </source>
</evidence>
<reference evidence="3" key="1">
    <citation type="journal article" date="2019" name="Int. J. Syst. Evol. Microbiol.">
        <title>The Global Catalogue of Microorganisms (GCM) 10K type strain sequencing project: providing services to taxonomists for standard genome sequencing and annotation.</title>
        <authorList>
            <consortium name="The Broad Institute Genomics Platform"/>
            <consortium name="The Broad Institute Genome Sequencing Center for Infectious Disease"/>
            <person name="Wu L."/>
            <person name="Ma J."/>
        </authorList>
    </citation>
    <scope>NUCLEOTIDE SEQUENCE [LARGE SCALE GENOMIC DNA]</scope>
    <source>
        <strain evidence="3">CCUG 64793</strain>
    </source>
</reference>
<sequence length="112" mass="13067">MENVIMIQEKDLEQFTLRMYDLLKNKEKEKTADEDDIIDVKSAAKILGLSPATVYGKTHRNEIPFFKRGKKLRFSKSALIEWLKAGKNPVETFSTKDVKIRASEYLLKNKRF</sequence>
<dbReference type="Pfam" id="PF12728">
    <property type="entry name" value="HTH_17"/>
    <property type="match status" value="1"/>
</dbReference>
<keyword evidence="3" id="KW-1185">Reference proteome</keyword>